<dbReference type="OrthoDB" id="7872144at2"/>
<dbReference type="eggNOG" id="ENOG50330RW">
    <property type="taxonomic scope" value="Bacteria"/>
</dbReference>
<gene>
    <name evidence="2" type="ORF">Wenmar_03893</name>
</gene>
<evidence type="ECO:0000256" key="1">
    <source>
        <dbReference type="SAM" id="SignalP"/>
    </source>
</evidence>
<reference evidence="2 3" key="1">
    <citation type="submission" date="2013-01" db="EMBL/GenBank/DDBJ databases">
        <authorList>
            <person name="Fiebig A."/>
            <person name="Goeker M."/>
            <person name="Klenk H.-P.P."/>
        </authorList>
    </citation>
    <scope>NUCLEOTIDE SEQUENCE [LARGE SCALE GENOMIC DNA]</scope>
    <source>
        <strain evidence="2 3">DSM 24838</strain>
    </source>
</reference>
<keyword evidence="1" id="KW-0732">Signal</keyword>
<dbReference type="EMBL" id="AONG01000022">
    <property type="protein sequence ID" value="KIQ67470.1"/>
    <property type="molecule type" value="Genomic_DNA"/>
</dbReference>
<feature type="chain" id="PRO_5002217490" evidence="1">
    <location>
        <begin position="22"/>
        <end position="200"/>
    </location>
</feature>
<comment type="caution">
    <text evidence="2">The sequence shown here is derived from an EMBL/GenBank/DDBJ whole genome shotgun (WGS) entry which is preliminary data.</text>
</comment>
<name>A0A0D0NGM2_9RHOB</name>
<dbReference type="AlphaFoldDB" id="A0A0D0NGM2"/>
<evidence type="ECO:0000313" key="2">
    <source>
        <dbReference type="EMBL" id="KIQ67470.1"/>
    </source>
</evidence>
<feature type="signal peptide" evidence="1">
    <location>
        <begin position="1"/>
        <end position="21"/>
    </location>
</feature>
<dbReference type="Proteomes" id="UP000035100">
    <property type="component" value="Unassembled WGS sequence"/>
</dbReference>
<keyword evidence="3" id="KW-1185">Reference proteome</keyword>
<protein>
    <submittedName>
        <fullName evidence="2">Uncharacterized protein</fullName>
    </submittedName>
</protein>
<proteinExistence type="predicted"/>
<accession>A0A0D0NGM2</accession>
<dbReference type="RefSeq" id="WP_018301691.1">
    <property type="nucleotide sequence ID" value="NZ_KB902278.1"/>
</dbReference>
<evidence type="ECO:0000313" key="3">
    <source>
        <dbReference type="Proteomes" id="UP000035100"/>
    </source>
</evidence>
<dbReference type="STRING" id="1123501.Wenmar_03893"/>
<sequence>MTRTTLILAAAALASAGVATAQQACPTADSLARGIRVEFEGGTTEIFRSADPGVIRVDGIEGGEQTYRMEVAQGTHLLRYEALLHGVTNPSTVVTYDYGMPPLEMPVPSPGGRWQIDVAVDGFDGERQEAQSQVYDAERTDQIGGCTYRVVPVLIAYATSDTYIEAIDYLPELGIGYMVWNESDGVRSDPLTPIRLVAGK</sequence>
<organism evidence="2 3">
    <name type="scientific">Wenxinia marina DSM 24838</name>
    <dbReference type="NCBI Taxonomy" id="1123501"/>
    <lineage>
        <taxon>Bacteria</taxon>
        <taxon>Pseudomonadati</taxon>
        <taxon>Pseudomonadota</taxon>
        <taxon>Alphaproteobacteria</taxon>
        <taxon>Rhodobacterales</taxon>
        <taxon>Roseobacteraceae</taxon>
        <taxon>Wenxinia</taxon>
    </lineage>
</organism>